<evidence type="ECO:0000313" key="1">
    <source>
        <dbReference type="EMBL" id="KKK69513.1"/>
    </source>
</evidence>
<dbReference type="AlphaFoldDB" id="A0A0F8XKR9"/>
<dbReference type="EMBL" id="LAZR01058613">
    <property type="protein sequence ID" value="KKK69513.1"/>
    <property type="molecule type" value="Genomic_DNA"/>
</dbReference>
<reference evidence="1" key="1">
    <citation type="journal article" date="2015" name="Nature">
        <title>Complex archaea that bridge the gap between prokaryotes and eukaryotes.</title>
        <authorList>
            <person name="Spang A."/>
            <person name="Saw J.H."/>
            <person name="Jorgensen S.L."/>
            <person name="Zaremba-Niedzwiedzka K."/>
            <person name="Martijn J."/>
            <person name="Lind A.E."/>
            <person name="van Eijk R."/>
            <person name="Schleper C."/>
            <person name="Guy L."/>
            <person name="Ettema T.J."/>
        </authorList>
    </citation>
    <scope>NUCLEOTIDE SEQUENCE</scope>
</reference>
<comment type="caution">
    <text evidence="1">The sequence shown here is derived from an EMBL/GenBank/DDBJ whole genome shotgun (WGS) entry which is preliminary data.</text>
</comment>
<feature type="non-terminal residue" evidence="1">
    <location>
        <position position="1"/>
    </location>
</feature>
<organism evidence="1">
    <name type="scientific">marine sediment metagenome</name>
    <dbReference type="NCBI Taxonomy" id="412755"/>
    <lineage>
        <taxon>unclassified sequences</taxon>
        <taxon>metagenomes</taxon>
        <taxon>ecological metagenomes</taxon>
    </lineage>
</organism>
<proteinExistence type="predicted"/>
<sequence>TLHIFSDTYKGDAGAIVSCQYVTKDTDFTDQDELAIDRWKTVYAVKLFYEDVFASTDIVVAISTDGGDTWPYSLSKTLGNGDESRKDATYHFIVTGQFFRFRASSGSASTTFKLLGMEVEYQDAGTHFTVA</sequence>
<protein>
    <submittedName>
        <fullName evidence="1">Uncharacterized protein</fullName>
    </submittedName>
</protein>
<accession>A0A0F8XKR9</accession>
<name>A0A0F8XKR9_9ZZZZ</name>
<gene>
    <name evidence="1" type="ORF">LCGC14_2933290</name>
</gene>